<dbReference type="InterPro" id="IPR005119">
    <property type="entry name" value="LysR_subst-bd"/>
</dbReference>
<evidence type="ECO:0000313" key="7">
    <source>
        <dbReference type="Proteomes" id="UP001361239"/>
    </source>
</evidence>
<dbReference type="Pfam" id="PF00126">
    <property type="entry name" value="HTH_1"/>
    <property type="match status" value="1"/>
</dbReference>
<sequence length="326" mass="35011">MLRQAPPLEATEAFLVAARSASFRAAAQTLALSPSGFSRRIQALESFLGIALFDRSGPAIVLTAAGLRYRDQIEPAMDAIRRATSALRDSGRGRRLRLATSHSLAVGWLMPRLAGLQQRHGIEIELVITRDAQVLRMGAADLAVWGGFDADADIVGEMLIELAGVPVATKRLADGRPAPVTLGDLAEHRLLGVRAPAGIWPRWLAAAGFFGEVPPVAMVFDTNDLMYEAAACGLGVALAVPLLVERFLQDGRLRPCLAEAVPVGMGYALYHSNAEVRARPVARVFVDWLRHEIRASADRFDRWCESAAPIQSLAPLAPLALAASEA</sequence>
<evidence type="ECO:0000259" key="5">
    <source>
        <dbReference type="PROSITE" id="PS50931"/>
    </source>
</evidence>
<evidence type="ECO:0000256" key="2">
    <source>
        <dbReference type="ARBA" id="ARBA00023015"/>
    </source>
</evidence>
<dbReference type="Pfam" id="PF03466">
    <property type="entry name" value="LysR_substrate"/>
    <property type="match status" value="1"/>
</dbReference>
<dbReference type="PANTHER" id="PTHR30537:SF79">
    <property type="entry name" value="TRANSCRIPTIONAL REGULATOR-RELATED"/>
    <property type="match status" value="1"/>
</dbReference>
<evidence type="ECO:0000256" key="3">
    <source>
        <dbReference type="ARBA" id="ARBA00023125"/>
    </source>
</evidence>
<protein>
    <submittedName>
        <fullName evidence="6">LysR substrate-binding domain-containing protein</fullName>
    </submittedName>
</protein>
<dbReference type="RefSeq" id="WP_339586297.1">
    <property type="nucleotide sequence ID" value="NZ_JBBHJZ010000001.1"/>
</dbReference>
<proteinExistence type="inferred from homology"/>
<feature type="domain" description="HTH lysR-type" evidence="5">
    <location>
        <begin position="6"/>
        <end position="63"/>
    </location>
</feature>
<dbReference type="SUPFAM" id="SSF46785">
    <property type="entry name" value="Winged helix' DNA-binding domain"/>
    <property type="match status" value="1"/>
</dbReference>
<keyword evidence="7" id="KW-1185">Reference proteome</keyword>
<keyword evidence="4" id="KW-0804">Transcription</keyword>
<dbReference type="PANTHER" id="PTHR30537">
    <property type="entry name" value="HTH-TYPE TRANSCRIPTIONAL REGULATOR"/>
    <property type="match status" value="1"/>
</dbReference>
<keyword evidence="2" id="KW-0805">Transcription regulation</keyword>
<gene>
    <name evidence="6" type="ORF">WG901_07050</name>
</gene>
<dbReference type="InterPro" id="IPR058163">
    <property type="entry name" value="LysR-type_TF_proteobact-type"/>
</dbReference>
<dbReference type="Proteomes" id="UP001361239">
    <property type="component" value="Unassembled WGS sequence"/>
</dbReference>
<keyword evidence="3" id="KW-0238">DNA-binding</keyword>
<dbReference type="InterPro" id="IPR036390">
    <property type="entry name" value="WH_DNA-bd_sf"/>
</dbReference>
<dbReference type="Gene3D" id="3.40.190.290">
    <property type="match status" value="1"/>
</dbReference>
<evidence type="ECO:0000256" key="1">
    <source>
        <dbReference type="ARBA" id="ARBA00009437"/>
    </source>
</evidence>
<name>A0ABU8RUE0_9SPHN</name>
<dbReference type="Gene3D" id="1.10.10.10">
    <property type="entry name" value="Winged helix-like DNA-binding domain superfamily/Winged helix DNA-binding domain"/>
    <property type="match status" value="1"/>
</dbReference>
<dbReference type="InterPro" id="IPR036388">
    <property type="entry name" value="WH-like_DNA-bd_sf"/>
</dbReference>
<accession>A0ABU8RUE0</accession>
<comment type="caution">
    <text evidence="6">The sequence shown here is derived from an EMBL/GenBank/DDBJ whole genome shotgun (WGS) entry which is preliminary data.</text>
</comment>
<evidence type="ECO:0000313" key="6">
    <source>
        <dbReference type="EMBL" id="MEJ5976384.1"/>
    </source>
</evidence>
<reference evidence="6 7" key="1">
    <citation type="submission" date="2024-03" db="EMBL/GenBank/DDBJ databases">
        <authorList>
            <person name="Jo J.-H."/>
        </authorList>
    </citation>
    <scope>NUCLEOTIDE SEQUENCE [LARGE SCALE GENOMIC DNA]</scope>
    <source>
        <strain evidence="6 7">PS1R-30</strain>
    </source>
</reference>
<dbReference type="InterPro" id="IPR000847">
    <property type="entry name" value="LysR_HTH_N"/>
</dbReference>
<comment type="similarity">
    <text evidence="1">Belongs to the LysR transcriptional regulatory family.</text>
</comment>
<organism evidence="6 7">
    <name type="scientific">Novosphingobium anseongense</name>
    <dbReference type="NCBI Taxonomy" id="3133436"/>
    <lineage>
        <taxon>Bacteria</taxon>
        <taxon>Pseudomonadati</taxon>
        <taxon>Pseudomonadota</taxon>
        <taxon>Alphaproteobacteria</taxon>
        <taxon>Sphingomonadales</taxon>
        <taxon>Sphingomonadaceae</taxon>
        <taxon>Novosphingobium</taxon>
    </lineage>
</organism>
<evidence type="ECO:0000256" key="4">
    <source>
        <dbReference type="ARBA" id="ARBA00023163"/>
    </source>
</evidence>
<dbReference type="PROSITE" id="PS50931">
    <property type="entry name" value="HTH_LYSR"/>
    <property type="match status" value="1"/>
</dbReference>
<dbReference type="EMBL" id="JBBHJZ010000001">
    <property type="protein sequence ID" value="MEJ5976384.1"/>
    <property type="molecule type" value="Genomic_DNA"/>
</dbReference>
<dbReference type="SUPFAM" id="SSF53850">
    <property type="entry name" value="Periplasmic binding protein-like II"/>
    <property type="match status" value="1"/>
</dbReference>